<keyword evidence="4" id="KW-1185">Reference proteome</keyword>
<dbReference type="Proteomes" id="UP000694501">
    <property type="component" value="Unassembled WGS sequence"/>
</dbReference>
<feature type="region of interest" description="Disordered" evidence="1">
    <location>
        <begin position="406"/>
        <end position="435"/>
    </location>
</feature>
<comment type="caution">
    <text evidence="3">The sequence shown here is derived from an EMBL/GenBank/DDBJ whole genome shotgun (WGS) entry which is preliminary data.</text>
</comment>
<name>A0A949JG26_9ACTN</name>
<gene>
    <name evidence="3" type="ORF">JGS22_017675</name>
</gene>
<dbReference type="EMBL" id="JAELVF020000001">
    <property type="protein sequence ID" value="MBU7599396.1"/>
    <property type="molecule type" value="Genomic_DNA"/>
</dbReference>
<feature type="transmembrane region" description="Helical" evidence="2">
    <location>
        <begin position="214"/>
        <end position="231"/>
    </location>
</feature>
<evidence type="ECO:0000256" key="2">
    <source>
        <dbReference type="SAM" id="Phobius"/>
    </source>
</evidence>
<keyword evidence="2" id="KW-0812">Transmembrane</keyword>
<proteinExistence type="predicted"/>
<keyword evidence="2" id="KW-1133">Transmembrane helix</keyword>
<accession>A0A949JG26</accession>
<sequence>MAVDVAESVIVEHYARLVRLAHLTLPASLGRERRVLTAHEVVQRALPRGRAADDPRLPAQRGPGGGVADAGYAYVRMRVVRRALDAEHPWRIGPLRLGRGPRLRLGLPRAAGLRLLPRMCSEDELALDRALSECSGEGRAAFALQALEGLSDDEVYDLLEALGVGDPDDALDEADGVPLPAGSRDVPTAGWGLDPSVLRARPTDLLRRRQHRRALVIGVAALAVLGVLLGMPGEGWGPSGAAAPAYAQNPAAQQALDPEQLVRVPGSAWRKSARTDFSVWPARGELLDDNRLLSRALAVWARPGRQVEVTATPGTQTGPAAGPAQLLYAGEAEGASLVLLHDGLRLVRYAEPAGGEQGPVGLDFARTDGADPAGSSAALLTRSDSNSRYLTAPWVSRLSTVDLLKPDDTGKEVGRGSDGVSDPLPAPPLGTGRCESWPALRAQTKSERPYLLTDLGEIVPARLTFGTPGTAPVDALSEPARRLLAGSACQLPVLSGSGVRSVNSWQFGSHQLPENAGAASWVCTRADTWRGSQGQAYAQFRAPAPAGTQAAVVGRAKGGAECGARDPRALAGALWKSPGGTWYLLAVGSEGVTSITAEGGVQTRVEGRLMMTPVEQGAKAKLRATLADGGELGPLK</sequence>
<keyword evidence="2" id="KW-0472">Membrane</keyword>
<evidence type="ECO:0000313" key="4">
    <source>
        <dbReference type="Proteomes" id="UP000694501"/>
    </source>
</evidence>
<evidence type="ECO:0008006" key="5">
    <source>
        <dbReference type="Google" id="ProtNLM"/>
    </source>
</evidence>
<evidence type="ECO:0000313" key="3">
    <source>
        <dbReference type="EMBL" id="MBU7599396.1"/>
    </source>
</evidence>
<protein>
    <recommendedName>
        <fullName evidence="5">DNA-directed RNA polymerase specialized sigma24 family protein</fullName>
    </recommendedName>
</protein>
<dbReference type="AlphaFoldDB" id="A0A949JG26"/>
<evidence type="ECO:0000256" key="1">
    <source>
        <dbReference type="SAM" id="MobiDB-lite"/>
    </source>
</evidence>
<organism evidence="3 4">
    <name type="scientific">Streptomyces tardus</name>
    <dbReference type="NCBI Taxonomy" id="2780544"/>
    <lineage>
        <taxon>Bacteria</taxon>
        <taxon>Bacillati</taxon>
        <taxon>Actinomycetota</taxon>
        <taxon>Actinomycetes</taxon>
        <taxon>Kitasatosporales</taxon>
        <taxon>Streptomycetaceae</taxon>
        <taxon>Streptomyces</taxon>
    </lineage>
</organism>
<feature type="compositionally biased region" description="Basic and acidic residues" evidence="1">
    <location>
        <begin position="406"/>
        <end position="415"/>
    </location>
</feature>
<reference evidence="3" key="1">
    <citation type="submission" date="2021-06" db="EMBL/GenBank/DDBJ databases">
        <title>Sequencing of actinobacteria type strains.</title>
        <authorList>
            <person name="Nguyen G.-S."/>
            <person name="Wentzel A."/>
        </authorList>
    </citation>
    <scope>NUCLEOTIDE SEQUENCE</scope>
    <source>
        <strain evidence="3">P38-E01</strain>
    </source>
</reference>